<dbReference type="GO" id="GO:0005758">
    <property type="term" value="C:mitochondrial intermembrane space"/>
    <property type="evidence" value="ECO:0007669"/>
    <property type="project" value="TreeGrafter"/>
</dbReference>
<comment type="subcellular location">
    <subcellularLocation>
        <location evidence="1">Cytoplasm</location>
    </subcellularLocation>
</comment>
<keyword evidence="3" id="KW-1015">Disulfide bond</keyword>
<protein>
    <recommendedName>
        <fullName evidence="8">Cytochrome c oxidase assembly protein COX19</fullName>
    </recommendedName>
</protein>
<comment type="similarity">
    <text evidence="5">Belongs to the COX19 family.</text>
</comment>
<organism evidence="6 7">
    <name type="scientific">Hanseniaspora valbyensis NRRL Y-1626</name>
    <dbReference type="NCBI Taxonomy" id="766949"/>
    <lineage>
        <taxon>Eukaryota</taxon>
        <taxon>Fungi</taxon>
        <taxon>Dikarya</taxon>
        <taxon>Ascomycota</taxon>
        <taxon>Saccharomycotina</taxon>
        <taxon>Saccharomycetes</taxon>
        <taxon>Saccharomycodales</taxon>
        <taxon>Saccharomycodaceae</taxon>
        <taxon>Hanseniaspora</taxon>
    </lineage>
</organism>
<evidence type="ECO:0000256" key="3">
    <source>
        <dbReference type="ARBA" id="ARBA00023157"/>
    </source>
</evidence>
<dbReference type="Proteomes" id="UP000092321">
    <property type="component" value="Unassembled WGS sequence"/>
</dbReference>
<comment type="caution">
    <text evidence="6">The sequence shown here is derived from an EMBL/GenBank/DDBJ whole genome shotgun (WGS) entry which is preliminary data.</text>
</comment>
<dbReference type="OrthoDB" id="268594at2759"/>
<dbReference type="AlphaFoldDB" id="A0A1B7T9V8"/>
<evidence type="ECO:0000256" key="4">
    <source>
        <dbReference type="ARBA" id="ARBA00037279"/>
    </source>
</evidence>
<evidence type="ECO:0000256" key="5">
    <source>
        <dbReference type="ARBA" id="ARBA00038223"/>
    </source>
</evidence>
<dbReference type="EMBL" id="LXPE01000081">
    <property type="protein sequence ID" value="OBA25514.1"/>
    <property type="molecule type" value="Genomic_DNA"/>
</dbReference>
<reference evidence="7" key="1">
    <citation type="journal article" date="2016" name="Proc. Natl. Acad. Sci. U.S.A.">
        <title>Comparative genomics of biotechnologically important yeasts.</title>
        <authorList>
            <person name="Riley R."/>
            <person name="Haridas S."/>
            <person name="Wolfe K.H."/>
            <person name="Lopes M.R."/>
            <person name="Hittinger C.T."/>
            <person name="Goeker M."/>
            <person name="Salamov A.A."/>
            <person name="Wisecaver J.H."/>
            <person name="Long T.M."/>
            <person name="Calvey C.H."/>
            <person name="Aerts A.L."/>
            <person name="Barry K.W."/>
            <person name="Choi C."/>
            <person name="Clum A."/>
            <person name="Coughlan A.Y."/>
            <person name="Deshpande S."/>
            <person name="Douglass A.P."/>
            <person name="Hanson S.J."/>
            <person name="Klenk H.-P."/>
            <person name="LaButti K.M."/>
            <person name="Lapidus A."/>
            <person name="Lindquist E.A."/>
            <person name="Lipzen A.M."/>
            <person name="Meier-Kolthoff J.P."/>
            <person name="Ohm R.A."/>
            <person name="Otillar R.P."/>
            <person name="Pangilinan J.L."/>
            <person name="Peng Y."/>
            <person name="Rokas A."/>
            <person name="Rosa C.A."/>
            <person name="Scheuner C."/>
            <person name="Sibirny A.A."/>
            <person name="Slot J.C."/>
            <person name="Stielow J.B."/>
            <person name="Sun H."/>
            <person name="Kurtzman C.P."/>
            <person name="Blackwell M."/>
            <person name="Grigoriev I.V."/>
            <person name="Jeffries T.W."/>
        </authorList>
    </citation>
    <scope>NUCLEOTIDE SEQUENCE [LARGE SCALE GENOMIC DNA]</scope>
    <source>
        <strain evidence="7">NRRL Y-1626</strain>
    </source>
</reference>
<dbReference type="PANTHER" id="PTHR21107:SF2">
    <property type="entry name" value="CYTOCHROME C OXIDASE ASSEMBLY PROTEIN COX19"/>
    <property type="match status" value="1"/>
</dbReference>
<dbReference type="PANTHER" id="PTHR21107">
    <property type="entry name" value="CYTOCHROME C OXIDASE ASSEMBLY PROTEIN COX19"/>
    <property type="match status" value="1"/>
</dbReference>
<evidence type="ECO:0000256" key="2">
    <source>
        <dbReference type="ARBA" id="ARBA00022490"/>
    </source>
</evidence>
<evidence type="ECO:0000313" key="7">
    <source>
        <dbReference type="Proteomes" id="UP000092321"/>
    </source>
</evidence>
<comment type="function">
    <text evidence="4">Required for the assembly of mitochondrial cytochrome c oxidase.</text>
</comment>
<dbReference type="InterPro" id="IPR051383">
    <property type="entry name" value="COX19"/>
</dbReference>
<sequence>MSAPAKSFKPIPPERGSFPLDHWGECTKEMNKYLKCLKITKGVNAENCKILSKKYLKCRMDNELMDKDYDWKKLGLPEDKETVNKEKNSVNNNNEKK</sequence>
<evidence type="ECO:0000313" key="6">
    <source>
        <dbReference type="EMBL" id="OBA25514.1"/>
    </source>
</evidence>
<dbReference type="PROSITE" id="PS51808">
    <property type="entry name" value="CHCH"/>
    <property type="match status" value="1"/>
</dbReference>
<evidence type="ECO:0000256" key="1">
    <source>
        <dbReference type="ARBA" id="ARBA00004496"/>
    </source>
</evidence>
<keyword evidence="7" id="KW-1185">Reference proteome</keyword>
<name>A0A1B7T9V8_9ASCO</name>
<dbReference type="GO" id="GO:0033617">
    <property type="term" value="P:mitochondrial respiratory chain complex IV assembly"/>
    <property type="evidence" value="ECO:0007669"/>
    <property type="project" value="TreeGrafter"/>
</dbReference>
<keyword evidence="2" id="KW-0963">Cytoplasm</keyword>
<accession>A0A1B7T9V8</accession>
<evidence type="ECO:0008006" key="8">
    <source>
        <dbReference type="Google" id="ProtNLM"/>
    </source>
</evidence>
<proteinExistence type="inferred from homology"/>
<gene>
    <name evidence="6" type="ORF">HANVADRAFT_53880</name>
</gene>